<organism evidence="2">
    <name type="scientific">Anopheles triannulatus</name>
    <dbReference type="NCBI Taxonomy" id="58253"/>
    <lineage>
        <taxon>Eukaryota</taxon>
        <taxon>Metazoa</taxon>
        <taxon>Ecdysozoa</taxon>
        <taxon>Arthropoda</taxon>
        <taxon>Hexapoda</taxon>
        <taxon>Insecta</taxon>
        <taxon>Pterygota</taxon>
        <taxon>Neoptera</taxon>
        <taxon>Endopterygota</taxon>
        <taxon>Diptera</taxon>
        <taxon>Nematocera</taxon>
        <taxon>Culicoidea</taxon>
        <taxon>Culicidae</taxon>
        <taxon>Anophelinae</taxon>
        <taxon>Anopheles</taxon>
    </lineage>
</organism>
<sequence>MVTRLVEIAAIVPFLPATADSWTWNCSGRFRMKRNRSTRQWKRKPRVLVSRAHWNRTNNSSTSTTSKSTKKRDLWYRRKQLAAIMTLARYYLADRRW</sequence>
<proteinExistence type="predicted"/>
<dbReference type="EMBL" id="GGFK01013516">
    <property type="protein sequence ID" value="MBW46837.1"/>
    <property type="molecule type" value="Transcribed_RNA"/>
</dbReference>
<accession>A0A2M4B1C5</accession>
<evidence type="ECO:0000313" key="2">
    <source>
        <dbReference type="EMBL" id="MBW46837.1"/>
    </source>
</evidence>
<evidence type="ECO:0000256" key="1">
    <source>
        <dbReference type="SAM" id="SignalP"/>
    </source>
</evidence>
<feature type="chain" id="PRO_5014831084" evidence="1">
    <location>
        <begin position="22"/>
        <end position="97"/>
    </location>
</feature>
<feature type="signal peptide" evidence="1">
    <location>
        <begin position="1"/>
        <end position="21"/>
    </location>
</feature>
<protein>
    <submittedName>
        <fullName evidence="2">Putative secreted protein</fullName>
    </submittedName>
</protein>
<dbReference type="AlphaFoldDB" id="A0A2M4B1C5"/>
<keyword evidence="1" id="KW-0732">Signal</keyword>
<name>A0A2M4B1C5_9DIPT</name>
<reference evidence="2" key="1">
    <citation type="submission" date="2018-01" db="EMBL/GenBank/DDBJ databases">
        <title>An insight into the sialome of Amazonian anophelines.</title>
        <authorList>
            <person name="Ribeiro J.M."/>
            <person name="Scarpassa V."/>
            <person name="Calvo E."/>
        </authorList>
    </citation>
    <scope>NUCLEOTIDE SEQUENCE</scope>
    <source>
        <tissue evidence="2">Salivary glands</tissue>
    </source>
</reference>